<reference evidence="1 2" key="1">
    <citation type="journal article" date="2018" name="Nat. Ecol. Evol.">
        <title>Pezizomycetes genomes reveal the molecular basis of ectomycorrhizal truffle lifestyle.</title>
        <authorList>
            <person name="Murat C."/>
            <person name="Payen T."/>
            <person name="Noel B."/>
            <person name="Kuo A."/>
            <person name="Morin E."/>
            <person name="Chen J."/>
            <person name="Kohler A."/>
            <person name="Krizsan K."/>
            <person name="Balestrini R."/>
            <person name="Da Silva C."/>
            <person name="Montanini B."/>
            <person name="Hainaut M."/>
            <person name="Levati E."/>
            <person name="Barry K.W."/>
            <person name="Belfiori B."/>
            <person name="Cichocki N."/>
            <person name="Clum A."/>
            <person name="Dockter R.B."/>
            <person name="Fauchery L."/>
            <person name="Guy J."/>
            <person name="Iotti M."/>
            <person name="Le Tacon F."/>
            <person name="Lindquist E.A."/>
            <person name="Lipzen A."/>
            <person name="Malagnac F."/>
            <person name="Mello A."/>
            <person name="Molinier V."/>
            <person name="Miyauchi S."/>
            <person name="Poulain J."/>
            <person name="Riccioni C."/>
            <person name="Rubini A."/>
            <person name="Sitrit Y."/>
            <person name="Splivallo R."/>
            <person name="Traeger S."/>
            <person name="Wang M."/>
            <person name="Zifcakova L."/>
            <person name="Wipf D."/>
            <person name="Zambonelli A."/>
            <person name="Paolocci F."/>
            <person name="Nowrousian M."/>
            <person name="Ottonello S."/>
            <person name="Baldrian P."/>
            <person name="Spatafora J.W."/>
            <person name="Henrissat B."/>
            <person name="Nagy L.G."/>
            <person name="Aury J.M."/>
            <person name="Wincker P."/>
            <person name="Grigoriev I.V."/>
            <person name="Bonfante P."/>
            <person name="Martin F.M."/>
        </authorList>
    </citation>
    <scope>NUCLEOTIDE SEQUENCE [LARGE SCALE GENOMIC DNA]</scope>
    <source>
        <strain evidence="1 2">120613-1</strain>
    </source>
</reference>
<name>A0A3N4IRF1_9PEZI</name>
<dbReference type="EMBL" id="ML120874">
    <property type="protein sequence ID" value="RPA88519.1"/>
    <property type="molecule type" value="Genomic_DNA"/>
</dbReference>
<evidence type="ECO:0008006" key="3">
    <source>
        <dbReference type="Google" id="ProtNLM"/>
    </source>
</evidence>
<evidence type="ECO:0000313" key="2">
    <source>
        <dbReference type="Proteomes" id="UP000276215"/>
    </source>
</evidence>
<proteinExistence type="predicted"/>
<organism evidence="1 2">
    <name type="scientific">Choiromyces venosus 120613-1</name>
    <dbReference type="NCBI Taxonomy" id="1336337"/>
    <lineage>
        <taxon>Eukaryota</taxon>
        <taxon>Fungi</taxon>
        <taxon>Dikarya</taxon>
        <taxon>Ascomycota</taxon>
        <taxon>Pezizomycotina</taxon>
        <taxon>Pezizomycetes</taxon>
        <taxon>Pezizales</taxon>
        <taxon>Tuberaceae</taxon>
        <taxon>Choiromyces</taxon>
    </lineage>
</organism>
<protein>
    <recommendedName>
        <fullName evidence="3">DNA-directed DNA polymerase</fullName>
    </recommendedName>
</protein>
<accession>A0A3N4IRF1</accession>
<sequence>MSMCGNPDYEPTEHKEMSEQFPNVAMLCGNPDYSRVEYIHPKSELKNWNFKKGYSALRVKFIFPKSMLYPPLPVTLDKNITIYPLSGETTITGLEFLSAKNILKLLNVDPKTYYIQILHGVYIPFKTKLVENEQEQGKLTKVLDYKPFFNVINELQYNRRQHPKKSAMERIYKDFGNMLYGKVVCGISNKRSFDARSNLMTAMKGFVRATLAELLNKVYLFGGKVTAVTTDGFVCDIEDLENKIIKYNRENNIEDSFIQDYRNIRQILSGKPEALEVKTNVRDEDLNNGQVPIAAMTG</sequence>
<gene>
    <name evidence="1" type="ORF">L873DRAFT_1796610</name>
</gene>
<evidence type="ECO:0000313" key="1">
    <source>
        <dbReference type="EMBL" id="RPA88519.1"/>
    </source>
</evidence>
<dbReference type="OrthoDB" id="5415462at2759"/>
<dbReference type="Proteomes" id="UP000276215">
    <property type="component" value="Unassembled WGS sequence"/>
</dbReference>
<keyword evidence="2" id="KW-1185">Reference proteome</keyword>
<dbReference type="AlphaFoldDB" id="A0A3N4IRF1"/>